<organism evidence="8 9">
    <name type="scientific">Panagrolaimus superbus</name>
    <dbReference type="NCBI Taxonomy" id="310955"/>
    <lineage>
        <taxon>Eukaryota</taxon>
        <taxon>Metazoa</taxon>
        <taxon>Ecdysozoa</taxon>
        <taxon>Nematoda</taxon>
        <taxon>Chromadorea</taxon>
        <taxon>Rhabditida</taxon>
        <taxon>Tylenchina</taxon>
        <taxon>Panagrolaimomorpha</taxon>
        <taxon>Panagrolaimoidea</taxon>
        <taxon>Panagrolaimidae</taxon>
        <taxon>Panagrolaimus</taxon>
    </lineage>
</organism>
<evidence type="ECO:0000256" key="6">
    <source>
        <dbReference type="SAM" id="SignalP"/>
    </source>
</evidence>
<evidence type="ECO:0000256" key="1">
    <source>
        <dbReference type="ARBA" id="ARBA00010107"/>
    </source>
</evidence>
<feature type="compositionally biased region" description="Basic and acidic residues" evidence="5">
    <location>
        <begin position="319"/>
        <end position="338"/>
    </location>
</feature>
<feature type="compositionally biased region" description="Basic residues" evidence="5">
    <location>
        <begin position="430"/>
        <end position="444"/>
    </location>
</feature>
<evidence type="ECO:0000256" key="5">
    <source>
        <dbReference type="SAM" id="MobiDB-lite"/>
    </source>
</evidence>
<dbReference type="InterPro" id="IPR036388">
    <property type="entry name" value="WH-like_DNA-bd_sf"/>
</dbReference>
<proteinExistence type="inferred from homology"/>
<reference evidence="9" key="1">
    <citation type="submission" date="2022-11" db="UniProtKB">
        <authorList>
            <consortium name="WormBaseParasite"/>
        </authorList>
    </citation>
    <scope>IDENTIFICATION</scope>
</reference>
<evidence type="ECO:0000256" key="3">
    <source>
        <dbReference type="ARBA" id="ARBA00022990"/>
    </source>
</evidence>
<evidence type="ECO:0000256" key="4">
    <source>
        <dbReference type="PIRSR" id="PIRSR602717-51"/>
    </source>
</evidence>
<keyword evidence="6" id="KW-0732">Signal</keyword>
<protein>
    <recommendedName>
        <fullName evidence="2">histone acetyltransferase</fullName>
        <ecNumber evidence="2">2.3.1.48</ecNumber>
    </recommendedName>
</protein>
<evidence type="ECO:0000313" key="8">
    <source>
        <dbReference type="Proteomes" id="UP000887577"/>
    </source>
</evidence>
<feature type="compositionally biased region" description="Basic and acidic residues" evidence="5">
    <location>
        <begin position="404"/>
        <end position="414"/>
    </location>
</feature>
<dbReference type="PROSITE" id="PS51726">
    <property type="entry name" value="MYST_HAT"/>
    <property type="match status" value="1"/>
</dbReference>
<dbReference type="Gene3D" id="3.40.630.30">
    <property type="match status" value="1"/>
</dbReference>
<dbReference type="InterPro" id="IPR002717">
    <property type="entry name" value="HAT_MYST-type"/>
</dbReference>
<dbReference type="InterPro" id="IPR016181">
    <property type="entry name" value="Acyl_CoA_acyltransferase"/>
</dbReference>
<evidence type="ECO:0000259" key="7">
    <source>
        <dbReference type="PROSITE" id="PS51726"/>
    </source>
</evidence>
<feature type="compositionally biased region" description="Basic residues" evidence="5">
    <location>
        <begin position="368"/>
        <end position="397"/>
    </location>
</feature>
<feature type="active site" description="Proton donor/acceptor" evidence="4">
    <location>
        <position position="26"/>
    </location>
</feature>
<feature type="chain" id="PRO_5036860471" description="histone acetyltransferase" evidence="6">
    <location>
        <begin position="21"/>
        <end position="500"/>
    </location>
</feature>
<evidence type="ECO:0000313" key="9">
    <source>
        <dbReference type="WBParaSite" id="PSU_v2.g5514.t1"/>
    </source>
</evidence>
<feature type="compositionally biased region" description="Acidic residues" evidence="5">
    <location>
        <begin position="177"/>
        <end position="188"/>
    </location>
</feature>
<dbReference type="Gene3D" id="1.10.10.10">
    <property type="entry name" value="Winged helix-like DNA-binding domain superfamily/Winged helix DNA-binding domain"/>
    <property type="match status" value="1"/>
</dbReference>
<feature type="domain" description="MYST-type HAT" evidence="7">
    <location>
        <begin position="1"/>
        <end position="143"/>
    </location>
</feature>
<keyword evidence="3" id="KW-0007">Acetylation</keyword>
<feature type="compositionally biased region" description="Basic residues" evidence="5">
    <location>
        <begin position="193"/>
        <end position="219"/>
    </location>
</feature>
<feature type="signal peptide" evidence="6">
    <location>
        <begin position="1"/>
        <end position="20"/>
    </location>
</feature>
<dbReference type="EC" id="2.3.1.48" evidence="2"/>
<dbReference type="AlphaFoldDB" id="A0A914YZJ1"/>
<evidence type="ECO:0000256" key="2">
    <source>
        <dbReference type="ARBA" id="ARBA00013184"/>
    </source>
</evidence>
<dbReference type="GO" id="GO:0004402">
    <property type="term" value="F:histone acetyltransferase activity"/>
    <property type="evidence" value="ECO:0007669"/>
    <property type="project" value="InterPro"/>
</dbReference>
<dbReference type="SUPFAM" id="SSF55729">
    <property type="entry name" value="Acyl-CoA N-acyltransferases (Nat)"/>
    <property type="match status" value="1"/>
</dbReference>
<dbReference type="Pfam" id="PF01853">
    <property type="entry name" value="MOZ_SAS"/>
    <property type="match status" value="1"/>
</dbReference>
<comment type="similarity">
    <text evidence="1">Belongs to the MYST (SAS/MOZ) family.</text>
</comment>
<feature type="region of interest" description="Disordered" evidence="5">
    <location>
        <begin position="177"/>
        <end position="230"/>
    </location>
</feature>
<feature type="compositionally biased region" description="Basic residues" evidence="5">
    <location>
        <begin position="258"/>
        <end position="278"/>
    </location>
</feature>
<feature type="compositionally biased region" description="Acidic residues" evidence="5">
    <location>
        <begin position="339"/>
        <end position="360"/>
    </location>
</feature>
<sequence>MDIAVVIFAAFCFLLSRVEKIPGTPERPLSEAADFLYYRYYYESFLEMVFSWWQCNERDGIDSEKQSFNLGLIEQWTGISKRDMLKVLHSEGIVDVVRFPEDPTRQPKLKFNIDQQELIDHMEKQMAKKNRYWIKKIYLQWKPDFGNIEERIHFPLIQAEYEAREAGLLFENPATIDEEEEGEEEEEEPAKQPVKKGRKKKGEKKVPKSKKKKKTIIHFRHGDTNEEFDAKNPFEDLTRSAVFTNKDFLYQTLPYIRPSKKSKKRPTTTGKRRRKAKKKDSEAAAAATTATKKVEEEESDEENIPNLFTDPDDDDDNEIEKNKVVKKSKNVDETISDKNEEEDEEPESESEVEAEEDDEPQPCSSKTPIKKVLKQPKSTKKPPPPKKKSPPKRRGRKPGAGSSCKEKSPKDKKPPPSSDEDSDDEDGPKPRRPPTRPRGRKRTTTPKANKPTETKPAESADAPGSCNVMSDLPKSSMAPSAPLKEEKEVLKGSSGKLKLL</sequence>
<accession>A0A914YZJ1</accession>
<feature type="compositionally biased region" description="Basic and acidic residues" evidence="5">
    <location>
        <begin position="220"/>
        <end position="230"/>
    </location>
</feature>
<feature type="compositionally biased region" description="Low complexity" evidence="5">
    <location>
        <begin position="491"/>
        <end position="500"/>
    </location>
</feature>
<dbReference type="GO" id="GO:0006355">
    <property type="term" value="P:regulation of DNA-templated transcription"/>
    <property type="evidence" value="ECO:0007669"/>
    <property type="project" value="InterPro"/>
</dbReference>
<dbReference type="Proteomes" id="UP000887577">
    <property type="component" value="Unplaced"/>
</dbReference>
<name>A0A914YZJ1_9BILA</name>
<keyword evidence="8" id="KW-1185">Reference proteome</keyword>
<dbReference type="WBParaSite" id="PSU_v2.g5514.t1">
    <property type="protein sequence ID" value="PSU_v2.g5514.t1"/>
    <property type="gene ID" value="PSU_v2.g5514"/>
</dbReference>
<feature type="region of interest" description="Disordered" evidence="5">
    <location>
        <begin position="254"/>
        <end position="500"/>
    </location>
</feature>